<evidence type="ECO:0000256" key="2">
    <source>
        <dbReference type="ARBA" id="ARBA00022723"/>
    </source>
</evidence>
<dbReference type="InterPro" id="IPR047578">
    <property type="entry name" value="OBE1-like_PHD"/>
</dbReference>
<gene>
    <name evidence="10" type="ORF">LIER_29797</name>
</gene>
<keyword evidence="6" id="KW-0539">Nucleus</keyword>
<dbReference type="PANTHER" id="PTHR21736:SF38">
    <property type="entry name" value="PROTEIN OBERON 3"/>
    <property type="match status" value="1"/>
</dbReference>
<dbReference type="InterPro" id="IPR032535">
    <property type="entry name" value="Oberon_CC"/>
</dbReference>
<dbReference type="CDD" id="cd15612">
    <property type="entry name" value="PHD_OBE1_like"/>
    <property type="match status" value="1"/>
</dbReference>
<feature type="domain" description="Oberon coiled-coil region" evidence="9">
    <location>
        <begin position="691"/>
        <end position="806"/>
    </location>
</feature>
<dbReference type="GO" id="GO:0010468">
    <property type="term" value="P:regulation of gene expression"/>
    <property type="evidence" value="ECO:0007669"/>
    <property type="project" value="TreeGrafter"/>
</dbReference>
<evidence type="ECO:0000259" key="8">
    <source>
        <dbReference type="Pfam" id="PF07227"/>
    </source>
</evidence>
<evidence type="ECO:0008006" key="12">
    <source>
        <dbReference type="Google" id="ProtNLM"/>
    </source>
</evidence>
<evidence type="ECO:0000256" key="6">
    <source>
        <dbReference type="ARBA" id="ARBA00023242"/>
    </source>
</evidence>
<evidence type="ECO:0000256" key="1">
    <source>
        <dbReference type="ARBA" id="ARBA00004123"/>
    </source>
</evidence>
<feature type="region of interest" description="Disordered" evidence="7">
    <location>
        <begin position="1"/>
        <end position="21"/>
    </location>
</feature>
<evidence type="ECO:0000259" key="9">
    <source>
        <dbReference type="Pfam" id="PF16312"/>
    </source>
</evidence>
<evidence type="ECO:0000256" key="5">
    <source>
        <dbReference type="ARBA" id="ARBA00023054"/>
    </source>
</evidence>
<keyword evidence="4" id="KW-0862">Zinc</keyword>
<dbReference type="Proteomes" id="UP001454036">
    <property type="component" value="Unassembled WGS sequence"/>
</dbReference>
<keyword evidence="3" id="KW-0863">Zinc-finger</keyword>
<dbReference type="Pfam" id="PF07227">
    <property type="entry name" value="PHD_Oberon"/>
    <property type="match status" value="1"/>
</dbReference>
<dbReference type="PANTHER" id="PTHR21736">
    <property type="entry name" value="VERNALIZATION-INSENSITIVE PROTEIN 3"/>
    <property type="match status" value="1"/>
</dbReference>
<dbReference type="PRINTS" id="PR01544">
    <property type="entry name" value="ARATH130DUF"/>
</dbReference>
<dbReference type="GO" id="GO:0010071">
    <property type="term" value="P:root meristem specification"/>
    <property type="evidence" value="ECO:0007669"/>
    <property type="project" value="TreeGrafter"/>
</dbReference>
<keyword evidence="5" id="KW-0175">Coiled coil</keyword>
<sequence>MVLIKENESSSESESNLGDKVISDTNIDFEKSPDGKIGFQEKGMDFEGSSTGPSSRFRKVSVSDYYSCSSQQELTLSYLCDNANKDIFGKNLLNGNYKGKEIMVDGDRNQESNDSFVERDFLQLKEKGRGKREAVVEDGNEVNNGEKRHKIESLNLSLALPDVSLSLAGYNQVQHEEFPARLRSTRSVQSLAPSNNTHTTYSNDFSAASLSYSYSHQFCHNLSCSLTGNSTENYEYSMGSHRRDCDKIWNGGEGTNGSVHSRFRPIGDGGVALSSHAGGSFTLGNLLGNRDSCNNSICRTTSSDNNSFFPSELAARPMMDTHSGDSKGKGSENLIGVESLDGGISQRISRSEQLLREIVSESIPTMARLVQELPQETLESTKEYLKKVIEMPERAEELASLQKKLERRSDVSNQALSKSPKFQLEILVAIKTGLGSFLSCNKRITETELVEIFMFERCRNVACKRLLPVDDCDCKICSIKNSFCSECMCPVCFNFDCANNTCSWIGCDVCSHWCHAACGMQRNLIRPGPSLKGLSGTTKMQFHCLGCGHASEMFGFVKDVFISCAIEWSLDTLIRELNCVKKIFQGSEDFKGQQLFIKADEMVIKLDDGSLSPSDVCSYVFQFFKTADSLSNSTASMCSKDVSSSASLRNDAVVINPLNSLVTKSSIKNLSTSSNLQNMALVDPHQKLKTSLVSEQTVKDEWSVKPSKNNGFDSLESVVRIKEAEASMFQTRAEEARRDADNFQRMVRFKYNNLEEEYGGKLDNLCFQEIEERRRKTLEELKILEDAHCNYYKMKMRMQSEISGLLSRMEATKQLLM</sequence>
<evidence type="ECO:0000313" key="11">
    <source>
        <dbReference type="Proteomes" id="UP001454036"/>
    </source>
</evidence>
<dbReference type="InterPro" id="IPR032881">
    <property type="entry name" value="Oberon-like_PHD"/>
</dbReference>
<keyword evidence="2" id="KW-0479">Metal-binding</keyword>
<keyword evidence="11" id="KW-1185">Reference proteome</keyword>
<reference evidence="10 11" key="1">
    <citation type="submission" date="2024-01" db="EMBL/GenBank/DDBJ databases">
        <title>The complete chloroplast genome sequence of Lithospermum erythrorhizon: insights into the phylogenetic relationship among Boraginaceae species and the maternal lineages of purple gromwells.</title>
        <authorList>
            <person name="Okada T."/>
            <person name="Watanabe K."/>
        </authorList>
    </citation>
    <scope>NUCLEOTIDE SEQUENCE [LARGE SCALE GENOMIC DNA]</scope>
</reference>
<evidence type="ECO:0000256" key="3">
    <source>
        <dbReference type="ARBA" id="ARBA00022771"/>
    </source>
</evidence>
<organism evidence="10 11">
    <name type="scientific">Lithospermum erythrorhizon</name>
    <name type="common">Purple gromwell</name>
    <name type="synonym">Lithospermum officinale var. erythrorhizon</name>
    <dbReference type="NCBI Taxonomy" id="34254"/>
    <lineage>
        <taxon>Eukaryota</taxon>
        <taxon>Viridiplantae</taxon>
        <taxon>Streptophyta</taxon>
        <taxon>Embryophyta</taxon>
        <taxon>Tracheophyta</taxon>
        <taxon>Spermatophyta</taxon>
        <taxon>Magnoliopsida</taxon>
        <taxon>eudicotyledons</taxon>
        <taxon>Gunneridae</taxon>
        <taxon>Pentapetalae</taxon>
        <taxon>asterids</taxon>
        <taxon>lamiids</taxon>
        <taxon>Boraginales</taxon>
        <taxon>Boraginaceae</taxon>
        <taxon>Boraginoideae</taxon>
        <taxon>Lithospermeae</taxon>
        <taxon>Lithospermum</taxon>
    </lineage>
</organism>
<evidence type="ECO:0000256" key="7">
    <source>
        <dbReference type="SAM" id="MobiDB-lite"/>
    </source>
</evidence>
<dbReference type="InterPro" id="IPR004082">
    <property type="entry name" value="OBERON"/>
</dbReference>
<dbReference type="Pfam" id="PF16312">
    <property type="entry name" value="Oberon_cc"/>
    <property type="match status" value="1"/>
</dbReference>
<dbReference type="GO" id="GO:0010492">
    <property type="term" value="P:maintenance of shoot apical meristem identity"/>
    <property type="evidence" value="ECO:0007669"/>
    <property type="project" value="TreeGrafter"/>
</dbReference>
<evidence type="ECO:0000313" key="10">
    <source>
        <dbReference type="EMBL" id="GAA0178143.1"/>
    </source>
</evidence>
<dbReference type="GO" id="GO:0008270">
    <property type="term" value="F:zinc ion binding"/>
    <property type="evidence" value="ECO:0007669"/>
    <property type="project" value="UniProtKB-KW"/>
</dbReference>
<dbReference type="EMBL" id="BAABME010010384">
    <property type="protein sequence ID" value="GAA0178143.1"/>
    <property type="molecule type" value="Genomic_DNA"/>
</dbReference>
<comment type="subcellular location">
    <subcellularLocation>
        <location evidence="1">Nucleus</location>
    </subcellularLocation>
</comment>
<protein>
    <recommendedName>
        <fullName evidence="12">Protein OBERON 3</fullName>
    </recommendedName>
</protein>
<comment type="caution">
    <text evidence="10">The sequence shown here is derived from an EMBL/GenBank/DDBJ whole genome shotgun (WGS) entry which is preliminary data.</text>
</comment>
<feature type="domain" description="Oberon-like PHD finger" evidence="8">
    <location>
        <begin position="458"/>
        <end position="582"/>
    </location>
</feature>
<evidence type="ECO:0000256" key="4">
    <source>
        <dbReference type="ARBA" id="ARBA00022833"/>
    </source>
</evidence>
<proteinExistence type="predicted"/>
<dbReference type="GO" id="GO:0010078">
    <property type="term" value="P:maintenance of root meristem identity"/>
    <property type="evidence" value="ECO:0007669"/>
    <property type="project" value="TreeGrafter"/>
</dbReference>
<accession>A0AAV3RPD6</accession>
<dbReference type="AlphaFoldDB" id="A0AAV3RPD6"/>
<dbReference type="GO" id="GO:0005634">
    <property type="term" value="C:nucleus"/>
    <property type="evidence" value="ECO:0007669"/>
    <property type="project" value="UniProtKB-SubCell"/>
</dbReference>
<name>A0AAV3RPD6_LITER</name>